<dbReference type="Pfam" id="PF25482">
    <property type="entry name" value="DUF7905"/>
    <property type="match status" value="1"/>
</dbReference>
<gene>
    <name evidence="2" type="ORF">C8A04DRAFT_39929</name>
</gene>
<proteinExistence type="predicted"/>
<sequence>MDDAARRKVFTSGADQLVRVGPAPRLFVSVCVSWPAAKRGFKDVDPADGDIKRLLSHLAGEHKAVIRAEETDSSVMITVKTTNRPTAQKIIKTLRGTLLYQAGEGDMWRTKLLFNPPADGGRPLVAVLEPVDGTTGRKILTAAPKQLAESVGTTSPSGEYKEELVKVLDGKANVMRHTTAGMRMKVQFGTVILNQWRKDKTEYTFAELETLLQRAGPRGTAQMQNLVSESSARALIKWLTPSNPELPELLTGFLKDGDPQRSYSIMMDTKNLHIEATFEPVYGQKSLDRNGNKGSKYALGPLSTYPLEKQLEAAEIITVCPDSTYDWTLEIRKTAVAEKDNKTLPPFTVGELQRHIKFTGEFLDQGFPNFGMADHFLRQHDVKNIHGKTSLKYTLGFKYILEVNLFHRWVAKQPGQGAGATATTTTAAVLLYSDDWEYQMRAEPSGNRDWKDTFAEQFLEYFPDDPAPGGDAVDSRGHFLQWVDFIRKALGSDDSKKD</sequence>
<comment type="caution">
    <text evidence="2">The sequence shown here is derived from an EMBL/GenBank/DDBJ whole genome shotgun (WGS) entry which is preliminary data.</text>
</comment>
<accession>A0AAN6UXN4</accession>
<feature type="domain" description="DUF7905" evidence="1">
    <location>
        <begin position="179"/>
        <end position="433"/>
    </location>
</feature>
<name>A0AAN6UXN4_9PEZI</name>
<evidence type="ECO:0000259" key="1">
    <source>
        <dbReference type="Pfam" id="PF25482"/>
    </source>
</evidence>
<organism evidence="2 3">
    <name type="scientific">Dichotomopilus funicola</name>
    <dbReference type="NCBI Taxonomy" id="1934379"/>
    <lineage>
        <taxon>Eukaryota</taxon>
        <taxon>Fungi</taxon>
        <taxon>Dikarya</taxon>
        <taxon>Ascomycota</taxon>
        <taxon>Pezizomycotina</taxon>
        <taxon>Sordariomycetes</taxon>
        <taxon>Sordariomycetidae</taxon>
        <taxon>Sordariales</taxon>
        <taxon>Chaetomiaceae</taxon>
        <taxon>Dichotomopilus</taxon>
    </lineage>
</organism>
<dbReference type="RefSeq" id="XP_062633771.1">
    <property type="nucleotide sequence ID" value="XM_062784762.1"/>
</dbReference>
<reference evidence="2" key="1">
    <citation type="journal article" date="2023" name="Mol. Phylogenet. Evol.">
        <title>Genome-scale phylogeny and comparative genomics of the fungal order Sordariales.</title>
        <authorList>
            <person name="Hensen N."/>
            <person name="Bonometti L."/>
            <person name="Westerberg I."/>
            <person name="Brannstrom I.O."/>
            <person name="Guillou S."/>
            <person name="Cros-Aarteil S."/>
            <person name="Calhoun S."/>
            <person name="Haridas S."/>
            <person name="Kuo A."/>
            <person name="Mondo S."/>
            <person name="Pangilinan J."/>
            <person name="Riley R."/>
            <person name="LaButti K."/>
            <person name="Andreopoulos B."/>
            <person name="Lipzen A."/>
            <person name="Chen C."/>
            <person name="Yan M."/>
            <person name="Daum C."/>
            <person name="Ng V."/>
            <person name="Clum A."/>
            <person name="Steindorff A."/>
            <person name="Ohm R.A."/>
            <person name="Martin F."/>
            <person name="Silar P."/>
            <person name="Natvig D.O."/>
            <person name="Lalanne C."/>
            <person name="Gautier V."/>
            <person name="Ament-Velasquez S.L."/>
            <person name="Kruys A."/>
            <person name="Hutchinson M.I."/>
            <person name="Powell A.J."/>
            <person name="Barry K."/>
            <person name="Miller A.N."/>
            <person name="Grigoriev I.V."/>
            <person name="Debuchy R."/>
            <person name="Gladieux P."/>
            <person name="Hiltunen Thoren M."/>
            <person name="Johannesson H."/>
        </authorList>
    </citation>
    <scope>NUCLEOTIDE SEQUENCE</scope>
    <source>
        <strain evidence="2">CBS 141.50</strain>
    </source>
</reference>
<dbReference type="EMBL" id="MU853632">
    <property type="protein sequence ID" value="KAK4140400.1"/>
    <property type="molecule type" value="Genomic_DNA"/>
</dbReference>
<protein>
    <recommendedName>
        <fullName evidence="1">DUF7905 domain-containing protein</fullName>
    </recommendedName>
</protein>
<dbReference type="Proteomes" id="UP001302676">
    <property type="component" value="Unassembled WGS sequence"/>
</dbReference>
<dbReference type="InterPro" id="IPR057227">
    <property type="entry name" value="DUF7905"/>
</dbReference>
<reference evidence="2" key="2">
    <citation type="submission" date="2023-05" db="EMBL/GenBank/DDBJ databases">
        <authorList>
            <consortium name="Lawrence Berkeley National Laboratory"/>
            <person name="Steindorff A."/>
            <person name="Hensen N."/>
            <person name="Bonometti L."/>
            <person name="Westerberg I."/>
            <person name="Brannstrom I.O."/>
            <person name="Guillou S."/>
            <person name="Cros-Aarteil S."/>
            <person name="Calhoun S."/>
            <person name="Haridas S."/>
            <person name="Kuo A."/>
            <person name="Mondo S."/>
            <person name="Pangilinan J."/>
            <person name="Riley R."/>
            <person name="Labutti K."/>
            <person name="Andreopoulos B."/>
            <person name="Lipzen A."/>
            <person name="Chen C."/>
            <person name="Yanf M."/>
            <person name="Daum C."/>
            <person name="Ng V."/>
            <person name="Clum A."/>
            <person name="Ohm R."/>
            <person name="Martin F."/>
            <person name="Silar P."/>
            <person name="Natvig D."/>
            <person name="Lalanne C."/>
            <person name="Gautier V."/>
            <person name="Ament-Velasquez S.L."/>
            <person name="Kruys A."/>
            <person name="Hutchinson M.I."/>
            <person name="Powell A.J."/>
            <person name="Barry K."/>
            <person name="Miller A.N."/>
            <person name="Grigoriev I.V."/>
            <person name="Debuchy R."/>
            <person name="Gladieux P."/>
            <person name="Thoren M.H."/>
            <person name="Johannesson H."/>
        </authorList>
    </citation>
    <scope>NUCLEOTIDE SEQUENCE</scope>
    <source>
        <strain evidence="2">CBS 141.50</strain>
    </source>
</reference>
<keyword evidence="3" id="KW-1185">Reference proteome</keyword>
<evidence type="ECO:0000313" key="3">
    <source>
        <dbReference type="Proteomes" id="UP001302676"/>
    </source>
</evidence>
<evidence type="ECO:0000313" key="2">
    <source>
        <dbReference type="EMBL" id="KAK4140400.1"/>
    </source>
</evidence>
<dbReference type="AlphaFoldDB" id="A0AAN6UXN4"/>
<dbReference type="GeneID" id="87821375"/>